<reference evidence="2" key="1">
    <citation type="journal article" date="2019" name="Int. J. Syst. Evol. Microbiol.">
        <title>The Global Catalogue of Microorganisms (GCM) 10K type strain sequencing project: providing services to taxonomists for standard genome sequencing and annotation.</title>
        <authorList>
            <consortium name="The Broad Institute Genomics Platform"/>
            <consortium name="The Broad Institute Genome Sequencing Center for Infectious Disease"/>
            <person name="Wu L."/>
            <person name="Ma J."/>
        </authorList>
    </citation>
    <scope>NUCLEOTIDE SEQUENCE [LARGE SCALE GENOMIC DNA]</scope>
    <source>
        <strain evidence="2">JCM 13929</strain>
    </source>
</reference>
<sequence length="143" mass="15448">MTWNSGPCIDSVPEEVVTALDTINARLGWPRGRPHPCAGHMVPEHQHIDGIDVAIGSESVEVRVAGIMVGNGARWKAIGNAYIRCLLPHTTAFDERWVAALHPGGAINAYQSHLLSSHGTHSYACTSLARRNRCRICQGSVTS</sequence>
<accession>A0ABP4QV78</accession>
<evidence type="ECO:0000313" key="2">
    <source>
        <dbReference type="Proteomes" id="UP001500064"/>
    </source>
</evidence>
<evidence type="ECO:0000313" key="1">
    <source>
        <dbReference type="EMBL" id="GAA1624353.1"/>
    </source>
</evidence>
<name>A0ABP4QV78_9ACTN</name>
<organism evidence="1 2">
    <name type="scientific">Nonomuraea maheshkhaliensis</name>
    <dbReference type="NCBI Taxonomy" id="419590"/>
    <lineage>
        <taxon>Bacteria</taxon>
        <taxon>Bacillati</taxon>
        <taxon>Actinomycetota</taxon>
        <taxon>Actinomycetes</taxon>
        <taxon>Streptosporangiales</taxon>
        <taxon>Streptosporangiaceae</taxon>
        <taxon>Nonomuraea</taxon>
    </lineage>
</organism>
<keyword evidence="2" id="KW-1185">Reference proteome</keyword>
<gene>
    <name evidence="1" type="ORF">GCM10009733_021280</name>
</gene>
<proteinExistence type="predicted"/>
<dbReference type="EMBL" id="BAAAMU010000011">
    <property type="protein sequence ID" value="GAA1624353.1"/>
    <property type="molecule type" value="Genomic_DNA"/>
</dbReference>
<protein>
    <submittedName>
        <fullName evidence="1">Uncharacterized protein</fullName>
    </submittedName>
</protein>
<dbReference type="RefSeq" id="WP_346103598.1">
    <property type="nucleotide sequence ID" value="NZ_BAAAMU010000011.1"/>
</dbReference>
<dbReference type="Proteomes" id="UP001500064">
    <property type="component" value="Unassembled WGS sequence"/>
</dbReference>
<comment type="caution">
    <text evidence="1">The sequence shown here is derived from an EMBL/GenBank/DDBJ whole genome shotgun (WGS) entry which is preliminary data.</text>
</comment>